<sequence length="692" mass="75123">MAVARYEINGKFNNSAVSQAQISLAKLQKSVSSIAGSLKGVIIAKVMQVGAAAINGTTDAFKEQEAQLARLNTSVKTNSNLTAGAFQRLRAEADKLTKSGASIFSGEEITKNQAFLAFMKLNESQINSVMKAATDLSSTGVMPLDQAVKTLSKTYSGNAGKLKELNPAIASLTEAQLKNGAAVSIIAEQYKGMNEAMANTEAGKARQVQNTFDDLKKIIGEIVLSIKNISFSYILGPLKSITNWLSKNKDNFINFFRNLPEIAGLSFSVLDKMMKKVFTFDFLWLSFKHAIKIIGTLFGSLLAVLLSAVGAVANIIWQPLRYGFELVIYGIKQAFYAVMNFFVDGLNGLLDKINSVREFFGKEKIEKFEKWGKDDDKKPENKIWDNIKGGFKNLGETVVNSVAAVSDVVKEAGADYGNLFKDEFKEFSNKFGKIMSRPSNEKKQEQTLDGESSPAPQKEDDTSPFKELFDTVKNAGGAIGWLGNVAEKAAKTGDPLVIVAELLKIVLEGLIEMLGPVLNSILAPLFGILRVIGKFLGIVLTPLLRILEPILRPLIKAFLFLYNNVLVPIGNGLIFVFNLVHNAIAGFINGISTLVRIITFGAVNLGRASYRSLNEGRLEKISETELSTEGRAALKAGGTSGSQNASAGASAAVAAKPTEINIHFNHSFVNGDAREIALKLREEIKEAEKMGY</sequence>
<dbReference type="PATRIC" id="fig|999431.4.peg.1774"/>
<feature type="transmembrane region" description="Helical" evidence="2">
    <location>
        <begin position="293"/>
        <end position="316"/>
    </location>
</feature>
<name>M2C7S6_TREDN</name>
<protein>
    <recommendedName>
        <fullName evidence="4">Phage tail tape measure protein, TP901 family, core region</fullName>
    </recommendedName>
</protein>
<keyword evidence="2" id="KW-0812">Transmembrane</keyword>
<feature type="transmembrane region" description="Helical" evidence="2">
    <location>
        <begin position="521"/>
        <end position="547"/>
    </location>
</feature>
<comment type="caution">
    <text evidence="3">The sequence shown here is derived from an EMBL/GenBank/DDBJ whole genome shotgun (WGS) entry which is preliminary data.</text>
</comment>
<evidence type="ECO:0000256" key="1">
    <source>
        <dbReference type="SAM" id="MobiDB-lite"/>
    </source>
</evidence>
<organism evidence="3">
    <name type="scientific">Treponema denticola H1-T</name>
    <dbReference type="NCBI Taxonomy" id="999431"/>
    <lineage>
        <taxon>Bacteria</taxon>
        <taxon>Pseudomonadati</taxon>
        <taxon>Spirochaetota</taxon>
        <taxon>Spirochaetia</taxon>
        <taxon>Spirochaetales</taxon>
        <taxon>Treponemataceae</taxon>
        <taxon>Treponema</taxon>
    </lineage>
</organism>
<dbReference type="RefSeq" id="WP_002689088.1">
    <property type="nucleotide sequence ID" value="NZ_CM001794.1"/>
</dbReference>
<evidence type="ECO:0000313" key="3">
    <source>
        <dbReference type="EMBL" id="EMB29693.1"/>
    </source>
</evidence>
<feature type="region of interest" description="Disordered" evidence="1">
    <location>
        <begin position="435"/>
        <end position="463"/>
    </location>
</feature>
<evidence type="ECO:0000256" key="2">
    <source>
        <dbReference type="SAM" id="Phobius"/>
    </source>
</evidence>
<feature type="transmembrane region" description="Helical" evidence="2">
    <location>
        <begin position="559"/>
        <end position="577"/>
    </location>
</feature>
<evidence type="ECO:0008006" key="4">
    <source>
        <dbReference type="Google" id="ProtNLM"/>
    </source>
</evidence>
<dbReference type="HOGENOM" id="CLU_397907_0_0_12"/>
<reference evidence="3" key="1">
    <citation type="submission" date="2012-01" db="EMBL/GenBank/DDBJ databases">
        <title>The Genome Sequence of Treponema denticola H1-T.</title>
        <authorList>
            <consortium name="The Broad Institute Genome Sequencing Platform"/>
            <person name="Earl A."/>
            <person name="Ward D."/>
            <person name="Feldgarden M."/>
            <person name="Gevers D."/>
            <person name="Blanton J.M."/>
            <person name="Fenno C.J."/>
            <person name="Baranova O.V."/>
            <person name="Mathney J."/>
            <person name="Dewhirst F.E."/>
            <person name="Izard J."/>
            <person name="Young S.K."/>
            <person name="Zeng Q."/>
            <person name="Gargeya S."/>
            <person name="Fitzgerald M."/>
            <person name="Haas B."/>
            <person name="Abouelleil A."/>
            <person name="Alvarado L."/>
            <person name="Arachchi H.M."/>
            <person name="Berlin A."/>
            <person name="Chapman S.B."/>
            <person name="Gearin G."/>
            <person name="Goldberg J."/>
            <person name="Griggs A."/>
            <person name="Gujja S."/>
            <person name="Hansen M."/>
            <person name="Heiman D."/>
            <person name="Howarth C."/>
            <person name="Larimer J."/>
            <person name="Lui A."/>
            <person name="MacDonald P.J.P."/>
            <person name="McCowen C."/>
            <person name="Montmayeur A."/>
            <person name="Murphy C."/>
            <person name="Neiman D."/>
            <person name="Pearson M."/>
            <person name="Priest M."/>
            <person name="Roberts A."/>
            <person name="Saif S."/>
            <person name="Shea T."/>
            <person name="Sisk P."/>
            <person name="Stolte C."/>
            <person name="Sykes S."/>
            <person name="Wortman J."/>
            <person name="Nusbaum C."/>
            <person name="Birren B."/>
        </authorList>
    </citation>
    <scope>NUCLEOTIDE SEQUENCE [LARGE SCALE GENOMIC DNA]</scope>
    <source>
        <strain evidence="3">H1-T</strain>
    </source>
</reference>
<keyword evidence="2" id="KW-0472">Membrane</keyword>
<feature type="transmembrane region" description="Helical" evidence="2">
    <location>
        <begin position="583"/>
        <end position="603"/>
    </location>
</feature>
<proteinExistence type="predicted"/>
<gene>
    <name evidence="3" type="ORF">HMPREF9725_01720</name>
</gene>
<keyword evidence="2" id="KW-1133">Transmembrane helix</keyword>
<dbReference type="EMBL" id="AGDW01000019">
    <property type="protein sequence ID" value="EMB29693.1"/>
    <property type="molecule type" value="Genomic_DNA"/>
</dbReference>
<dbReference type="AlphaFoldDB" id="M2C7S6"/>
<feature type="transmembrane region" description="Helical" evidence="2">
    <location>
        <begin position="322"/>
        <end position="343"/>
    </location>
</feature>
<accession>M2C7S6</accession>
<dbReference type="Proteomes" id="UP000011708">
    <property type="component" value="Chromosome"/>
</dbReference>